<dbReference type="EMBL" id="CP073347">
    <property type="protein sequence ID" value="UTW12677.1"/>
    <property type="molecule type" value="Genomic_DNA"/>
</dbReference>
<dbReference type="RefSeq" id="WP_255854789.1">
    <property type="nucleotide sequence ID" value="NZ_CP073347.1"/>
</dbReference>
<evidence type="ECO:0000313" key="1">
    <source>
        <dbReference type="EMBL" id="UTW12677.1"/>
    </source>
</evidence>
<organism evidence="1 2">
    <name type="scientific">Marinobacterium rhizophilum</name>
    <dbReference type="NCBI Taxonomy" id="420402"/>
    <lineage>
        <taxon>Bacteria</taxon>
        <taxon>Pseudomonadati</taxon>
        <taxon>Pseudomonadota</taxon>
        <taxon>Gammaproteobacteria</taxon>
        <taxon>Oceanospirillales</taxon>
        <taxon>Oceanospirillaceae</taxon>
        <taxon>Marinobacterium</taxon>
    </lineage>
</organism>
<reference evidence="1" key="1">
    <citation type="submission" date="2021-04" db="EMBL/GenBank/DDBJ databases">
        <title>Oceanospirillales bacteria with DddD are important DMSP degraders in coastal seawater.</title>
        <authorList>
            <person name="Liu J."/>
        </authorList>
    </citation>
    <scope>NUCLEOTIDE SEQUENCE</scope>
    <source>
        <strain evidence="1">D13-1</strain>
    </source>
</reference>
<sequence length="195" mass="22104">MTAKKLLGLLALGVLAVLFFPEGERTQSDGVLVEQAPRQAAVSRPPFDHEGYRIDALAEFDIDARVLGKERYWLDRESDLSKYDLALGWGPMSDSRVLDRIDIRQSGRWYRWRAEQLPIARQQIEQSSANMHLVPADDYIERQIAGLRTGDLVRISGYLIKATAADGWRWRSSLTREDVGQGACELVYVEAIEIL</sequence>
<keyword evidence="2" id="KW-1185">Reference proteome</keyword>
<protein>
    <recommendedName>
        <fullName evidence="3">DUF5666 domain-containing protein</fullName>
    </recommendedName>
</protein>
<accession>A0ABY5HN47</accession>
<evidence type="ECO:0008006" key="3">
    <source>
        <dbReference type="Google" id="ProtNLM"/>
    </source>
</evidence>
<dbReference type="Proteomes" id="UP001058461">
    <property type="component" value="Chromosome"/>
</dbReference>
<evidence type="ECO:0000313" key="2">
    <source>
        <dbReference type="Proteomes" id="UP001058461"/>
    </source>
</evidence>
<name>A0ABY5HN47_9GAMM</name>
<gene>
    <name evidence="1" type="ORF">KDW95_03060</name>
</gene>
<proteinExistence type="predicted"/>